<organism evidence="1">
    <name type="scientific">Heliothis virescens</name>
    <name type="common">Tobacco budworm moth</name>
    <dbReference type="NCBI Taxonomy" id="7102"/>
    <lineage>
        <taxon>Eukaryota</taxon>
        <taxon>Metazoa</taxon>
        <taxon>Ecdysozoa</taxon>
        <taxon>Arthropoda</taxon>
        <taxon>Hexapoda</taxon>
        <taxon>Insecta</taxon>
        <taxon>Pterygota</taxon>
        <taxon>Neoptera</taxon>
        <taxon>Endopterygota</taxon>
        <taxon>Lepidoptera</taxon>
        <taxon>Glossata</taxon>
        <taxon>Ditrysia</taxon>
        <taxon>Noctuoidea</taxon>
        <taxon>Noctuidae</taxon>
        <taxon>Heliothinae</taxon>
        <taxon>Heliothis</taxon>
    </lineage>
</organism>
<comment type="caution">
    <text evidence="1">The sequence shown here is derived from an EMBL/GenBank/DDBJ whole genome shotgun (WGS) entry which is preliminary data.</text>
</comment>
<dbReference type="EMBL" id="NWSH01001103">
    <property type="protein sequence ID" value="PCG72603.1"/>
    <property type="molecule type" value="Genomic_DNA"/>
</dbReference>
<accession>A0A2A4JME4</accession>
<dbReference type="AlphaFoldDB" id="A0A2A4JME4"/>
<sequence>MALPYEENGLFYVHGQQDYNANKFNPMSTAAKAPTRLLELMRSYYEEANVRIAAMNEQRFMYEESPFYEQGYLMHEIIERFRKLVEHAKFPTKHNHTTVMDTLDRCEKAQKLYFEIYHLVRMMHETPLKWRYLPEFRDTGRKPNASDGLAELYAAQLQIQRMHERRERERRKRKKKYALLRNLYLKGLSQDYSGKKKQRPNRHWPLDYGWEVDFNW</sequence>
<protein>
    <submittedName>
        <fullName evidence="1">Uncharacterized protein</fullName>
    </submittedName>
</protein>
<name>A0A2A4JME4_HELVI</name>
<gene>
    <name evidence="1" type="ORF">B5V51_679</name>
</gene>
<reference evidence="1" key="1">
    <citation type="submission" date="2017-09" db="EMBL/GenBank/DDBJ databases">
        <title>Contemporary evolution of a Lepidopteran species, Heliothis virescens, in response to modern agricultural practices.</title>
        <authorList>
            <person name="Fritz M.L."/>
            <person name="Deyonke A.M."/>
            <person name="Papanicolaou A."/>
            <person name="Micinski S."/>
            <person name="Westbrook J."/>
            <person name="Gould F."/>
        </authorList>
    </citation>
    <scope>NUCLEOTIDE SEQUENCE [LARGE SCALE GENOMIC DNA]</scope>
    <source>
        <strain evidence="1">HvINT-</strain>
        <tissue evidence="1">Whole body</tissue>
    </source>
</reference>
<evidence type="ECO:0000313" key="1">
    <source>
        <dbReference type="EMBL" id="PCG72603.1"/>
    </source>
</evidence>
<proteinExistence type="predicted"/>